<name>A0A5C1A4X4_9BACT</name>
<dbReference type="PANTHER" id="PTHR33678">
    <property type="entry name" value="BLL1576 PROTEIN"/>
    <property type="match status" value="1"/>
</dbReference>
<evidence type="ECO:0000313" key="4">
    <source>
        <dbReference type="Proteomes" id="UP000324974"/>
    </source>
</evidence>
<evidence type="ECO:0000313" key="3">
    <source>
        <dbReference type="EMBL" id="QEL14159.1"/>
    </source>
</evidence>
<feature type="domain" description="Transposase IS66 C-terminal" evidence="2">
    <location>
        <begin position="228"/>
        <end position="268"/>
    </location>
</feature>
<gene>
    <name evidence="3" type="ORF">PX52LOC_01029</name>
</gene>
<evidence type="ECO:0000259" key="1">
    <source>
        <dbReference type="Pfam" id="PF03050"/>
    </source>
</evidence>
<dbReference type="PANTHER" id="PTHR33678:SF1">
    <property type="entry name" value="BLL1576 PROTEIN"/>
    <property type="match status" value="1"/>
</dbReference>
<protein>
    <submittedName>
        <fullName evidence="3">IS66 family transposase</fullName>
    </submittedName>
</protein>
<dbReference type="EMBL" id="CP042425">
    <property type="protein sequence ID" value="QEL14159.1"/>
    <property type="molecule type" value="Genomic_DNA"/>
</dbReference>
<dbReference type="InterPro" id="IPR004291">
    <property type="entry name" value="Transposase_IS66_central"/>
</dbReference>
<reference evidence="4" key="1">
    <citation type="submission" date="2019-08" db="EMBL/GenBank/DDBJ databases">
        <title>Limnoglobus roseus gen. nov., sp. nov., a novel freshwater planctomycete with a giant genome from the family Gemmataceae.</title>
        <authorList>
            <person name="Kulichevskaya I.S."/>
            <person name="Naumoff D.G."/>
            <person name="Miroshnikov K."/>
            <person name="Ivanova A."/>
            <person name="Philippov D.A."/>
            <person name="Hakobyan A."/>
            <person name="Rijpstra I.C."/>
            <person name="Sinninghe Damste J.S."/>
            <person name="Liesack W."/>
            <person name="Dedysh S.N."/>
        </authorList>
    </citation>
    <scope>NUCLEOTIDE SEQUENCE [LARGE SCALE GENOMIC DNA]</scope>
    <source>
        <strain evidence="4">PX52</strain>
    </source>
</reference>
<organism evidence="3 4">
    <name type="scientific">Limnoglobus roseus</name>
    <dbReference type="NCBI Taxonomy" id="2598579"/>
    <lineage>
        <taxon>Bacteria</taxon>
        <taxon>Pseudomonadati</taxon>
        <taxon>Planctomycetota</taxon>
        <taxon>Planctomycetia</taxon>
        <taxon>Gemmatales</taxon>
        <taxon>Gemmataceae</taxon>
        <taxon>Limnoglobus</taxon>
    </lineage>
</organism>
<proteinExistence type="predicted"/>
<dbReference type="Proteomes" id="UP000324974">
    <property type="component" value="Chromosome"/>
</dbReference>
<dbReference type="InterPro" id="IPR039552">
    <property type="entry name" value="IS66_C"/>
</dbReference>
<dbReference type="Pfam" id="PF03050">
    <property type="entry name" value="DDE_Tnp_IS66"/>
    <property type="match status" value="1"/>
</dbReference>
<sequence>MATRVRQSYAIHADETPVTLLQPRRAAYAWVYLGDAANPFTVFDLTPGRSQDHPTRFLAGYTGFVHADALQQYADVYAGGAAHVGCFAHARRKFVAAADAGDGRADEAVGLIRRLYAVERALPPLDSSPDAEAVRHARRQAEAVPVLAALRARLDRHAPAALPKSPLGQAITYAVRNWAALVRYVEHGFLSIDNNLAERTLRPVAVGRNNWGVIGSAAAGPTAAVLYSVVGTCKHLGIDPFAYLRDVLPRLHALAADTTDEQLTPLLPDRWRADRSKTATPPAA</sequence>
<feature type="domain" description="Transposase IS66 central" evidence="1">
    <location>
        <begin position="2"/>
        <end position="220"/>
    </location>
</feature>
<keyword evidence="4" id="KW-1185">Reference proteome</keyword>
<dbReference type="Pfam" id="PF13817">
    <property type="entry name" value="DDE_Tnp_IS66_C"/>
    <property type="match status" value="1"/>
</dbReference>
<dbReference type="NCBIfam" id="NF033517">
    <property type="entry name" value="transpos_IS66"/>
    <property type="match status" value="1"/>
</dbReference>
<evidence type="ECO:0000259" key="2">
    <source>
        <dbReference type="Pfam" id="PF13817"/>
    </source>
</evidence>
<dbReference type="AlphaFoldDB" id="A0A5C1A4X4"/>
<dbReference type="KEGG" id="lrs:PX52LOC_01029"/>
<dbReference type="InterPro" id="IPR052344">
    <property type="entry name" value="Transposase-related"/>
</dbReference>
<accession>A0A5C1A4X4</accession>